<evidence type="ECO:0000259" key="1">
    <source>
        <dbReference type="PROSITE" id="PS50943"/>
    </source>
</evidence>
<dbReference type="AlphaFoldDB" id="A0A6I4J3T9"/>
<proteinExistence type="predicted"/>
<dbReference type="Pfam" id="PF13560">
    <property type="entry name" value="HTH_31"/>
    <property type="match status" value="1"/>
</dbReference>
<protein>
    <submittedName>
        <fullName evidence="2">Helix-turn-helix domain-containing protein</fullName>
    </submittedName>
</protein>
<name>A0A6I4J3T9_9SPHN</name>
<evidence type="ECO:0000313" key="2">
    <source>
        <dbReference type="EMBL" id="MVO79422.1"/>
    </source>
</evidence>
<dbReference type="EMBL" id="WQMS01000020">
    <property type="protein sequence ID" value="MVO79422.1"/>
    <property type="molecule type" value="Genomic_DNA"/>
</dbReference>
<dbReference type="InterPro" id="IPR001387">
    <property type="entry name" value="Cro/C1-type_HTH"/>
</dbReference>
<sequence length="124" mass="13707">MTVQIVEIAGQKIAMLPIADYQRLLDIAEDKADALAASQAEQRRIEGEEYLPCEMVDRILSGDNPLRVWREYRGMTLAQLAVSTKARQATLSDIENGKAQGKPALWRALADALRVSVDDILPDA</sequence>
<dbReference type="RefSeq" id="WP_157028372.1">
    <property type="nucleotide sequence ID" value="NZ_WQMS01000020.1"/>
</dbReference>
<dbReference type="SMART" id="SM00530">
    <property type="entry name" value="HTH_XRE"/>
    <property type="match status" value="1"/>
</dbReference>
<organism evidence="2 3">
    <name type="scientific">Sphingomonas horti</name>
    <dbReference type="NCBI Taxonomy" id="2682842"/>
    <lineage>
        <taxon>Bacteria</taxon>
        <taxon>Pseudomonadati</taxon>
        <taxon>Pseudomonadota</taxon>
        <taxon>Alphaproteobacteria</taxon>
        <taxon>Sphingomonadales</taxon>
        <taxon>Sphingomonadaceae</taxon>
        <taxon>Sphingomonas</taxon>
    </lineage>
</organism>
<reference evidence="2 3" key="1">
    <citation type="submission" date="2019-12" db="EMBL/GenBank/DDBJ databases">
        <authorList>
            <person name="Huq M.A."/>
        </authorList>
    </citation>
    <scope>NUCLEOTIDE SEQUENCE [LARGE SCALE GENOMIC DNA]</scope>
    <source>
        <strain evidence="2 3">MAH-20</strain>
    </source>
</reference>
<feature type="domain" description="HTH cro/C1-type" evidence="1">
    <location>
        <begin position="66"/>
        <end position="120"/>
    </location>
</feature>
<evidence type="ECO:0000313" key="3">
    <source>
        <dbReference type="Proteomes" id="UP000441389"/>
    </source>
</evidence>
<dbReference type="GO" id="GO:0003677">
    <property type="term" value="F:DNA binding"/>
    <property type="evidence" value="ECO:0007669"/>
    <property type="project" value="InterPro"/>
</dbReference>
<comment type="caution">
    <text evidence="2">The sequence shown here is derived from an EMBL/GenBank/DDBJ whole genome shotgun (WGS) entry which is preliminary data.</text>
</comment>
<dbReference type="PROSITE" id="PS50943">
    <property type="entry name" value="HTH_CROC1"/>
    <property type="match status" value="1"/>
</dbReference>
<dbReference type="InterPro" id="IPR010982">
    <property type="entry name" value="Lambda_DNA-bd_dom_sf"/>
</dbReference>
<accession>A0A6I4J3T9</accession>
<dbReference type="Gene3D" id="1.10.260.40">
    <property type="entry name" value="lambda repressor-like DNA-binding domains"/>
    <property type="match status" value="1"/>
</dbReference>
<gene>
    <name evidence="2" type="ORF">GON01_15930</name>
</gene>
<dbReference type="CDD" id="cd00093">
    <property type="entry name" value="HTH_XRE"/>
    <property type="match status" value="1"/>
</dbReference>
<keyword evidence="3" id="KW-1185">Reference proteome</keyword>
<dbReference type="SUPFAM" id="SSF47413">
    <property type="entry name" value="lambda repressor-like DNA-binding domains"/>
    <property type="match status" value="1"/>
</dbReference>
<dbReference type="Proteomes" id="UP000441389">
    <property type="component" value="Unassembled WGS sequence"/>
</dbReference>